<name>A0A0C3RTJ1_PHLG1</name>
<dbReference type="OrthoDB" id="3251367at2759"/>
<keyword evidence="2" id="KW-1133">Transmembrane helix</keyword>
<evidence type="ECO:0000256" key="1">
    <source>
        <dbReference type="SAM" id="MobiDB-lite"/>
    </source>
</evidence>
<feature type="compositionally biased region" description="Polar residues" evidence="1">
    <location>
        <begin position="63"/>
        <end position="82"/>
    </location>
</feature>
<feature type="compositionally biased region" description="Polar residues" evidence="1">
    <location>
        <begin position="157"/>
        <end position="166"/>
    </location>
</feature>
<evidence type="ECO:0000313" key="4">
    <source>
        <dbReference type="Proteomes" id="UP000053257"/>
    </source>
</evidence>
<dbReference type="HOGENOM" id="CLU_035259_0_0_1"/>
<evidence type="ECO:0000313" key="3">
    <source>
        <dbReference type="EMBL" id="KIP04031.1"/>
    </source>
</evidence>
<proteinExistence type="predicted"/>
<feature type="compositionally biased region" description="Acidic residues" evidence="1">
    <location>
        <begin position="298"/>
        <end position="309"/>
    </location>
</feature>
<feature type="region of interest" description="Disordered" evidence="1">
    <location>
        <begin position="222"/>
        <end position="245"/>
    </location>
</feature>
<feature type="region of interest" description="Disordered" evidence="1">
    <location>
        <begin position="1"/>
        <end position="105"/>
    </location>
</feature>
<dbReference type="AlphaFoldDB" id="A0A0C3RTJ1"/>
<dbReference type="Proteomes" id="UP000053257">
    <property type="component" value="Unassembled WGS sequence"/>
</dbReference>
<dbReference type="EMBL" id="KN840589">
    <property type="protein sequence ID" value="KIP04031.1"/>
    <property type="molecule type" value="Genomic_DNA"/>
</dbReference>
<feature type="region of interest" description="Disordered" evidence="1">
    <location>
        <begin position="348"/>
        <end position="368"/>
    </location>
</feature>
<keyword evidence="4" id="KW-1185">Reference proteome</keyword>
<feature type="transmembrane region" description="Helical" evidence="2">
    <location>
        <begin position="539"/>
        <end position="562"/>
    </location>
</feature>
<feature type="compositionally biased region" description="Polar residues" evidence="1">
    <location>
        <begin position="122"/>
        <end position="140"/>
    </location>
</feature>
<accession>A0A0C3RTJ1</accession>
<keyword evidence="2" id="KW-0472">Membrane</keyword>
<keyword evidence="2" id="KW-0812">Transmembrane</keyword>
<feature type="compositionally biased region" description="Basic and acidic residues" evidence="1">
    <location>
        <begin position="267"/>
        <end position="282"/>
    </location>
</feature>
<feature type="region of interest" description="Disordered" evidence="1">
    <location>
        <begin position="122"/>
        <end position="171"/>
    </location>
</feature>
<sequence length="564" mass="61529">MTSNSNLFGSLTRIFNKSESDDSQQTIGRNPQRSPPSPVYYPAGLNRATPSLTGGVTPERTRPSQVSWITPTTASPSPNGSVSPLRFAGQSSDEEDSSAVRRANTGFRISTDSEFLRMQSARLSGTSSAGSAAQRKSSPITDDRPQFPILRGPSLDTVPSTPNSTRLGDGTLHVSHSTAFINRPLKRTISQGSTSTFRTVVSVNAPSIPPVDVRPNFASSLGVAPGAGRRPDAQHASVPGARPNPTVTVSVIYEDSLRTISFITARSAHDTNSDPDLERGPEEPDEYDLGTASGSFNYDEEHDDEDDVTPDTTPEGGRHPSPYGYNRAEGTDEYSHMSLPSDFYDIELNPTHRTPNADSPPSRVQGYSTPSILETISRRSRSAASDATAVETAIQRRWLRGLSFGSYRTERGQWGAKDDSARGAITSACILFFVGFFAPWCWLIGGWYLSTSGEIKPDGQYLQTVPWKWPRRRRARNVVKPPKADVKLRYTLSPFWRSRVQETMPMSPVDSRASITSLRSLKKEEVVFDIDPWVVRCRIAAVISGLLLAAGIIAVLVVLAGLRI</sequence>
<feature type="compositionally biased region" description="Polar residues" evidence="1">
    <location>
        <begin position="1"/>
        <end position="32"/>
    </location>
</feature>
<organism evidence="3 4">
    <name type="scientific">Phlebiopsis gigantea (strain 11061_1 CR5-6)</name>
    <name type="common">White-rot fungus</name>
    <name type="synonym">Peniophora gigantea</name>
    <dbReference type="NCBI Taxonomy" id="745531"/>
    <lineage>
        <taxon>Eukaryota</taxon>
        <taxon>Fungi</taxon>
        <taxon>Dikarya</taxon>
        <taxon>Basidiomycota</taxon>
        <taxon>Agaricomycotina</taxon>
        <taxon>Agaricomycetes</taxon>
        <taxon>Polyporales</taxon>
        <taxon>Phanerochaetaceae</taxon>
        <taxon>Phlebiopsis</taxon>
    </lineage>
</organism>
<dbReference type="STRING" id="745531.A0A0C3RTJ1"/>
<gene>
    <name evidence="3" type="ORF">PHLGIDRAFT_129777</name>
</gene>
<reference evidence="3 4" key="1">
    <citation type="journal article" date="2014" name="PLoS Genet.">
        <title>Analysis of the Phlebiopsis gigantea genome, transcriptome and secretome provides insight into its pioneer colonization strategies of wood.</title>
        <authorList>
            <person name="Hori C."/>
            <person name="Ishida T."/>
            <person name="Igarashi K."/>
            <person name="Samejima M."/>
            <person name="Suzuki H."/>
            <person name="Master E."/>
            <person name="Ferreira P."/>
            <person name="Ruiz-Duenas F.J."/>
            <person name="Held B."/>
            <person name="Canessa P."/>
            <person name="Larrondo L.F."/>
            <person name="Schmoll M."/>
            <person name="Druzhinina I.S."/>
            <person name="Kubicek C.P."/>
            <person name="Gaskell J.A."/>
            <person name="Kersten P."/>
            <person name="St John F."/>
            <person name="Glasner J."/>
            <person name="Sabat G."/>
            <person name="Splinter BonDurant S."/>
            <person name="Syed K."/>
            <person name="Yadav J."/>
            <person name="Mgbeahuruike A.C."/>
            <person name="Kovalchuk A."/>
            <person name="Asiegbu F.O."/>
            <person name="Lackner G."/>
            <person name="Hoffmeister D."/>
            <person name="Rencoret J."/>
            <person name="Gutierrez A."/>
            <person name="Sun H."/>
            <person name="Lindquist E."/>
            <person name="Barry K."/>
            <person name="Riley R."/>
            <person name="Grigoriev I.V."/>
            <person name="Henrissat B."/>
            <person name="Kues U."/>
            <person name="Berka R.M."/>
            <person name="Martinez A.T."/>
            <person name="Covert S.F."/>
            <person name="Blanchette R.A."/>
            <person name="Cullen D."/>
        </authorList>
    </citation>
    <scope>NUCLEOTIDE SEQUENCE [LARGE SCALE GENOMIC DNA]</scope>
    <source>
        <strain evidence="3 4">11061_1 CR5-6</strain>
    </source>
</reference>
<feature type="transmembrane region" description="Helical" evidence="2">
    <location>
        <begin position="430"/>
        <end position="449"/>
    </location>
</feature>
<evidence type="ECO:0000256" key="2">
    <source>
        <dbReference type="SAM" id="Phobius"/>
    </source>
</evidence>
<feature type="region of interest" description="Disordered" evidence="1">
    <location>
        <begin position="267"/>
        <end position="336"/>
    </location>
</feature>
<protein>
    <submittedName>
        <fullName evidence="3">Uncharacterized protein</fullName>
    </submittedName>
</protein>